<protein>
    <recommendedName>
        <fullName evidence="3">FAF domain-containing protein</fullName>
    </recommendedName>
</protein>
<evidence type="ECO:0000259" key="3">
    <source>
        <dbReference type="Pfam" id="PF11250"/>
    </source>
</evidence>
<dbReference type="PANTHER" id="PTHR33155:SF8">
    <property type="entry name" value="PROTEIN FANTASTIC FOUR 1"/>
    <property type="match status" value="1"/>
</dbReference>
<proteinExistence type="inferred from homology"/>
<keyword evidence="5" id="KW-1185">Reference proteome</keyword>
<organism evidence="4 5">
    <name type="scientific">Abeliophyllum distichum</name>
    <dbReference type="NCBI Taxonomy" id="126358"/>
    <lineage>
        <taxon>Eukaryota</taxon>
        <taxon>Viridiplantae</taxon>
        <taxon>Streptophyta</taxon>
        <taxon>Embryophyta</taxon>
        <taxon>Tracheophyta</taxon>
        <taxon>Spermatophyta</taxon>
        <taxon>Magnoliopsida</taxon>
        <taxon>eudicotyledons</taxon>
        <taxon>Gunneridae</taxon>
        <taxon>Pentapetalae</taxon>
        <taxon>asterids</taxon>
        <taxon>lamiids</taxon>
        <taxon>Lamiales</taxon>
        <taxon>Oleaceae</taxon>
        <taxon>Forsythieae</taxon>
        <taxon>Abeliophyllum</taxon>
    </lineage>
</organism>
<dbReference type="AlphaFoldDB" id="A0ABD1NX24"/>
<feature type="domain" description="FAF" evidence="3">
    <location>
        <begin position="172"/>
        <end position="224"/>
    </location>
</feature>
<dbReference type="Pfam" id="PF11250">
    <property type="entry name" value="FAF"/>
    <property type="match status" value="1"/>
</dbReference>
<feature type="region of interest" description="Disordered" evidence="2">
    <location>
        <begin position="168"/>
        <end position="188"/>
    </location>
</feature>
<dbReference type="EMBL" id="JBFOLK010000133">
    <property type="protein sequence ID" value="KAL2456155.1"/>
    <property type="molecule type" value="Genomic_DNA"/>
</dbReference>
<comment type="similarity">
    <text evidence="1">Belongs to the fantastic four family.</text>
</comment>
<evidence type="ECO:0000313" key="4">
    <source>
        <dbReference type="EMBL" id="KAL2456155.1"/>
    </source>
</evidence>
<evidence type="ECO:0000256" key="1">
    <source>
        <dbReference type="ARBA" id="ARBA00008690"/>
    </source>
</evidence>
<dbReference type="InterPro" id="IPR021410">
    <property type="entry name" value="FAF"/>
</dbReference>
<comment type="caution">
    <text evidence="4">The sequence shown here is derived from an EMBL/GenBank/DDBJ whole genome shotgun (WGS) entry which is preliminary data.</text>
</comment>
<evidence type="ECO:0000256" key="2">
    <source>
        <dbReference type="SAM" id="MobiDB-lite"/>
    </source>
</evidence>
<name>A0ABD1NX24_9LAMI</name>
<gene>
    <name evidence="4" type="ORF">Adt_46921</name>
</gene>
<evidence type="ECO:0000313" key="5">
    <source>
        <dbReference type="Proteomes" id="UP001604336"/>
    </source>
</evidence>
<sequence>MSVKQTIIMSSTSNVCQGLPSCLEPCLVEPLVSMFRLEHSKPDISVPCIQMPSLSGEENPCTGNIVSCENNYPCDKSNKNGELGGWNSIQSLSNSNNSDHVYVHPLDKRSSSAMSTKSLEMCTESLGSETGSNINGDMDEFTSLLSMERQNPSEIRRLKTREISKKISKNNSFPPPLTSISGSNGVQVSTHREGGRLVIKAVNSSSSIILFQTERQNGRLRLSLPKQDCRHFDKQMVDENEEEEENDNNDDEEVNAYETENEFYNNNNGGDEGEADFNGGFWGENGGKIGCKIGSAEWCSSSRCKGDSKRLPSLHFCVAIS</sequence>
<dbReference type="Proteomes" id="UP001604336">
    <property type="component" value="Unassembled WGS sequence"/>
</dbReference>
<reference evidence="5" key="1">
    <citation type="submission" date="2024-07" db="EMBL/GenBank/DDBJ databases">
        <title>Two chromosome-level genome assemblies of Korean endemic species Abeliophyllum distichum and Forsythia ovata (Oleaceae).</title>
        <authorList>
            <person name="Jang H."/>
        </authorList>
    </citation>
    <scope>NUCLEOTIDE SEQUENCE [LARGE SCALE GENOMIC DNA]</scope>
</reference>
<accession>A0ABD1NX24</accession>
<dbReference type="InterPro" id="IPR046431">
    <property type="entry name" value="FAF_dom"/>
</dbReference>
<feature type="compositionally biased region" description="Polar residues" evidence="2">
    <location>
        <begin position="178"/>
        <end position="188"/>
    </location>
</feature>
<dbReference type="PANTHER" id="PTHR33155">
    <property type="entry name" value="FANTASTIC FOUR-LIKE PROTEIN (DUF3049)"/>
    <property type="match status" value="1"/>
</dbReference>